<keyword evidence="2" id="KW-0799">Topoisomerase</keyword>
<dbReference type="GO" id="GO:0005737">
    <property type="term" value="C:cytoplasm"/>
    <property type="evidence" value="ECO:0007669"/>
    <property type="project" value="TreeGrafter"/>
</dbReference>
<dbReference type="SUPFAM" id="SSF56719">
    <property type="entry name" value="Type II DNA topoisomerase"/>
    <property type="match status" value="1"/>
</dbReference>
<name>X1VWZ1_9ZZZZ</name>
<evidence type="ECO:0000256" key="3">
    <source>
        <dbReference type="ARBA" id="ARBA00023125"/>
    </source>
</evidence>
<dbReference type="InterPro" id="IPR013758">
    <property type="entry name" value="Topo_IIA_A/C_ab"/>
</dbReference>
<dbReference type="Gene3D" id="3.30.1360.40">
    <property type="match status" value="1"/>
</dbReference>
<keyword evidence="4" id="KW-0413">Isomerase</keyword>
<keyword evidence="3" id="KW-0238">DNA-binding</keyword>
<comment type="similarity">
    <text evidence="1">Belongs to the type II topoisomerase GyrA/ParC subunit family.</text>
</comment>
<comment type="caution">
    <text evidence="6">The sequence shown here is derived from an EMBL/GenBank/DDBJ whole genome shotgun (WGS) entry which is preliminary data.</text>
</comment>
<dbReference type="GO" id="GO:0009330">
    <property type="term" value="C:DNA topoisomerase type II (double strand cut, ATP-hydrolyzing) complex"/>
    <property type="evidence" value="ECO:0007669"/>
    <property type="project" value="TreeGrafter"/>
</dbReference>
<dbReference type="InterPro" id="IPR002205">
    <property type="entry name" value="Topo_IIA_dom_A"/>
</dbReference>
<dbReference type="InterPro" id="IPR013760">
    <property type="entry name" value="Topo_IIA-like_dom_sf"/>
</dbReference>
<dbReference type="GO" id="GO:0005524">
    <property type="term" value="F:ATP binding"/>
    <property type="evidence" value="ECO:0007669"/>
    <property type="project" value="InterPro"/>
</dbReference>
<evidence type="ECO:0000256" key="4">
    <source>
        <dbReference type="ARBA" id="ARBA00023235"/>
    </source>
</evidence>
<dbReference type="Gene3D" id="3.90.199.10">
    <property type="entry name" value="Topoisomerase II, domain 5"/>
    <property type="match status" value="1"/>
</dbReference>
<protein>
    <recommendedName>
        <fullName evidence="5">Topo IIA-type catalytic domain-containing protein</fullName>
    </recommendedName>
</protein>
<evidence type="ECO:0000259" key="5">
    <source>
        <dbReference type="PROSITE" id="PS52040"/>
    </source>
</evidence>
<feature type="non-terminal residue" evidence="6">
    <location>
        <position position="1"/>
    </location>
</feature>
<evidence type="ECO:0000256" key="2">
    <source>
        <dbReference type="ARBA" id="ARBA00023029"/>
    </source>
</evidence>
<dbReference type="PANTHER" id="PTHR43493:SF5">
    <property type="entry name" value="DNA GYRASE SUBUNIT A, CHLOROPLASTIC_MITOCHONDRIAL"/>
    <property type="match status" value="1"/>
</dbReference>
<dbReference type="InterPro" id="IPR050220">
    <property type="entry name" value="Type_II_DNA_Topoisomerases"/>
</dbReference>
<dbReference type="GO" id="GO:0003677">
    <property type="term" value="F:DNA binding"/>
    <property type="evidence" value="ECO:0007669"/>
    <property type="project" value="UniProtKB-KW"/>
</dbReference>
<accession>X1VWZ1</accession>
<dbReference type="AlphaFoldDB" id="X1VWZ1"/>
<dbReference type="PANTHER" id="PTHR43493">
    <property type="entry name" value="DNA GYRASE/TOPOISOMERASE SUBUNIT A"/>
    <property type="match status" value="1"/>
</dbReference>
<reference evidence="6" key="1">
    <citation type="journal article" date="2014" name="Front. Microbiol.">
        <title>High frequency of phylogenetically diverse reductive dehalogenase-homologous genes in deep subseafloor sedimentary metagenomes.</title>
        <authorList>
            <person name="Kawai M."/>
            <person name="Futagami T."/>
            <person name="Toyoda A."/>
            <person name="Takaki Y."/>
            <person name="Nishi S."/>
            <person name="Hori S."/>
            <person name="Arai W."/>
            <person name="Tsubouchi T."/>
            <person name="Morono Y."/>
            <person name="Uchiyama I."/>
            <person name="Ito T."/>
            <person name="Fujiyama A."/>
            <person name="Inagaki F."/>
            <person name="Takami H."/>
        </authorList>
    </citation>
    <scope>NUCLEOTIDE SEQUENCE</scope>
    <source>
        <strain evidence="6">Expedition CK06-06</strain>
    </source>
</reference>
<sequence length="102" mass="10587">SGIAVGMATNIPPHNLGEVVDGAVMIIEDPQVSVKELITAIKGPDFPTGGIICGKTGIRSAYETGKGIIKVQAAVFTEGVDGGKSGDKKNPRIIIKELPYQV</sequence>
<dbReference type="EMBL" id="BARW01041231">
    <property type="protein sequence ID" value="GAJ23276.1"/>
    <property type="molecule type" value="Genomic_DNA"/>
</dbReference>
<gene>
    <name evidence="6" type="ORF">S12H4_61863</name>
</gene>
<dbReference type="GO" id="GO:0006265">
    <property type="term" value="P:DNA topological change"/>
    <property type="evidence" value="ECO:0007669"/>
    <property type="project" value="InterPro"/>
</dbReference>
<evidence type="ECO:0000313" key="6">
    <source>
        <dbReference type="EMBL" id="GAJ23276.1"/>
    </source>
</evidence>
<dbReference type="GO" id="GO:0003918">
    <property type="term" value="F:DNA topoisomerase type II (double strand cut, ATP-hydrolyzing) activity"/>
    <property type="evidence" value="ECO:0007669"/>
    <property type="project" value="InterPro"/>
</dbReference>
<dbReference type="Pfam" id="PF00521">
    <property type="entry name" value="DNA_topoisoIV"/>
    <property type="match status" value="1"/>
</dbReference>
<dbReference type="PROSITE" id="PS52040">
    <property type="entry name" value="TOPO_IIA"/>
    <property type="match status" value="1"/>
</dbReference>
<organism evidence="6">
    <name type="scientific">marine sediment metagenome</name>
    <dbReference type="NCBI Taxonomy" id="412755"/>
    <lineage>
        <taxon>unclassified sequences</taxon>
        <taxon>metagenomes</taxon>
        <taxon>ecological metagenomes</taxon>
    </lineage>
</organism>
<proteinExistence type="inferred from homology"/>
<feature type="non-terminal residue" evidence="6">
    <location>
        <position position="102"/>
    </location>
</feature>
<evidence type="ECO:0000256" key="1">
    <source>
        <dbReference type="ARBA" id="ARBA00008263"/>
    </source>
</evidence>
<feature type="domain" description="Topo IIA-type catalytic" evidence="5">
    <location>
        <begin position="1"/>
        <end position="102"/>
    </location>
</feature>